<dbReference type="EMBL" id="FNYW01000002">
    <property type="protein sequence ID" value="SEI53253.1"/>
    <property type="molecule type" value="Genomic_DNA"/>
</dbReference>
<feature type="transmembrane region" description="Helical" evidence="1">
    <location>
        <begin position="205"/>
        <end position="227"/>
    </location>
</feature>
<dbReference type="PANTHER" id="PTHR37308">
    <property type="entry name" value="INTEGRAL MEMBRANE PROTEIN"/>
    <property type="match status" value="1"/>
</dbReference>
<protein>
    <submittedName>
        <fullName evidence="2">Putative membrane protein</fullName>
    </submittedName>
</protein>
<feature type="transmembrane region" description="Helical" evidence="1">
    <location>
        <begin position="239"/>
        <end position="259"/>
    </location>
</feature>
<organism evidence="2 3">
    <name type="scientific">Alkalibacterium gilvum</name>
    <dbReference type="NCBI Taxonomy" id="1130080"/>
    <lineage>
        <taxon>Bacteria</taxon>
        <taxon>Bacillati</taxon>
        <taxon>Bacillota</taxon>
        <taxon>Bacilli</taxon>
        <taxon>Lactobacillales</taxon>
        <taxon>Carnobacteriaceae</taxon>
        <taxon>Alkalibacterium</taxon>
    </lineage>
</organism>
<dbReference type="OrthoDB" id="9793746at2"/>
<evidence type="ECO:0000313" key="2">
    <source>
        <dbReference type="EMBL" id="SEI53253.1"/>
    </source>
</evidence>
<feature type="transmembrane region" description="Helical" evidence="1">
    <location>
        <begin position="271"/>
        <end position="292"/>
    </location>
</feature>
<reference evidence="3" key="1">
    <citation type="submission" date="2016-10" db="EMBL/GenBank/DDBJ databases">
        <authorList>
            <person name="Varghese N."/>
            <person name="Submissions S."/>
        </authorList>
    </citation>
    <scope>NUCLEOTIDE SEQUENCE [LARGE SCALE GENOMIC DNA]</scope>
    <source>
        <strain evidence="3">DSM 25751</strain>
    </source>
</reference>
<evidence type="ECO:0000313" key="3">
    <source>
        <dbReference type="Proteomes" id="UP000198564"/>
    </source>
</evidence>
<gene>
    <name evidence="2" type="ORF">SAMN04488113_102110</name>
</gene>
<accession>A0A1H6RBX8</accession>
<dbReference type="Pfam" id="PF04018">
    <property type="entry name" value="VCA0040-like"/>
    <property type="match status" value="1"/>
</dbReference>
<keyword evidence="1" id="KW-0812">Transmembrane</keyword>
<keyword evidence="1" id="KW-1133">Transmembrane helix</keyword>
<feature type="transmembrane region" description="Helical" evidence="1">
    <location>
        <begin position="145"/>
        <end position="168"/>
    </location>
</feature>
<evidence type="ECO:0000256" key="1">
    <source>
        <dbReference type="SAM" id="Phobius"/>
    </source>
</evidence>
<dbReference type="PANTHER" id="PTHR37308:SF1">
    <property type="entry name" value="POLYPRENYL-PHOSPHATE TRANSPORTER"/>
    <property type="match status" value="1"/>
</dbReference>
<dbReference type="RefSeq" id="WP_091632345.1">
    <property type="nucleotide sequence ID" value="NZ_FNYW01000002.1"/>
</dbReference>
<proteinExistence type="predicted"/>
<dbReference type="AlphaFoldDB" id="A0A1H6RBX8"/>
<keyword evidence="3" id="KW-1185">Reference proteome</keyword>
<dbReference type="Proteomes" id="UP000198564">
    <property type="component" value="Unassembled WGS sequence"/>
</dbReference>
<keyword evidence="1" id="KW-0472">Membrane</keyword>
<feature type="transmembrane region" description="Helical" evidence="1">
    <location>
        <begin position="12"/>
        <end position="34"/>
    </location>
</feature>
<feature type="transmembrane region" description="Helical" evidence="1">
    <location>
        <begin position="115"/>
        <end position="133"/>
    </location>
</feature>
<dbReference type="InterPro" id="IPR007163">
    <property type="entry name" value="VCA0040-like"/>
</dbReference>
<feature type="transmembrane region" description="Helical" evidence="1">
    <location>
        <begin position="82"/>
        <end position="103"/>
    </location>
</feature>
<sequence length="308" mass="33129">MQYIWLVIKGLFIGISNIIPGVSGGTMAVSLGIYDDIIHSFTHIRKEFKRSMHVLLPILIGALLGVAGFSMIITWLLDEHTFYTAFAFVGLILGGLPILSESFKESLIEDKQKITPIHVFLFVIFLALVAWMGVADVSGSGPDTISLGAGPLIALFFVGLVSAAAMVVPGISGSLLMLIMGYYYAVIYAINGFTSNLTTFNLSELIPYTILLTSYALGMLIGIILISKVIDYFFSSYPSFTYAAILGLVTASPVAVIANTNALNELTTGNAFVKMIIALVIALACYSLTFAVGRTDDVTEELPEETHA</sequence>
<feature type="transmembrane region" description="Helical" evidence="1">
    <location>
        <begin position="54"/>
        <end position="76"/>
    </location>
</feature>
<feature type="transmembrane region" description="Helical" evidence="1">
    <location>
        <begin position="175"/>
        <end position="193"/>
    </location>
</feature>
<name>A0A1H6RBX8_9LACT</name>